<dbReference type="HAMAP" id="MF_00631">
    <property type="entry name" value="CrgA"/>
    <property type="match status" value="1"/>
</dbReference>
<keyword evidence="2 7" id="KW-0132">Cell division</keyword>
<organism evidence="8 9">
    <name type="scientific">Pauljensenia hongkongensis</name>
    <dbReference type="NCBI Taxonomy" id="178339"/>
    <lineage>
        <taxon>Bacteria</taxon>
        <taxon>Bacillati</taxon>
        <taxon>Actinomycetota</taxon>
        <taxon>Actinomycetes</taxon>
        <taxon>Actinomycetales</taxon>
        <taxon>Actinomycetaceae</taxon>
        <taxon>Pauljensenia</taxon>
    </lineage>
</organism>
<keyword evidence="5 7" id="KW-0472">Membrane</keyword>
<keyword evidence="6 7" id="KW-0131">Cell cycle</keyword>
<dbReference type="EMBL" id="CP017298">
    <property type="protein sequence ID" value="AOS47641.1"/>
    <property type="molecule type" value="Genomic_DNA"/>
</dbReference>
<evidence type="ECO:0000313" key="9">
    <source>
        <dbReference type="Proteomes" id="UP000095214"/>
    </source>
</evidence>
<dbReference type="STRING" id="178339.BH719_07105"/>
<reference evidence="8 9" key="1">
    <citation type="submission" date="2016-09" db="EMBL/GenBank/DDBJ databases">
        <title>Complete genome sequence of Actinomyces hongkongensis HKU8.</title>
        <authorList>
            <person name="Gao Y.-X."/>
            <person name="Zhou Y.-Y."/>
            <person name="Xie Y."/>
            <person name="Wang M."/>
            <person name="Wang S.-J."/>
            <person name="Shen S.-G."/>
        </authorList>
    </citation>
    <scope>NUCLEOTIDE SEQUENCE [LARGE SCALE GENOMIC DNA]</scope>
    <source>
        <strain evidence="8 9">HKU8</strain>
    </source>
</reference>
<keyword evidence="4 7" id="KW-1133">Transmembrane helix</keyword>
<sequence>MAESKKRKKNGRDAADDTEIRPWTEGIPLSPVWWAPLFCGLLLIGLVWLMVYYISSGAYPVPGISWWNIVIGLGIMMVGFLMTLWWR</sequence>
<evidence type="ECO:0000313" key="8">
    <source>
        <dbReference type="EMBL" id="AOS47641.1"/>
    </source>
</evidence>
<evidence type="ECO:0000256" key="6">
    <source>
        <dbReference type="ARBA" id="ARBA00023306"/>
    </source>
</evidence>
<keyword evidence="3 7" id="KW-0812">Transmembrane</keyword>
<dbReference type="GO" id="GO:0005886">
    <property type="term" value="C:plasma membrane"/>
    <property type="evidence" value="ECO:0007669"/>
    <property type="project" value="UniProtKB-SubCell"/>
</dbReference>
<dbReference type="InterPro" id="IPR009619">
    <property type="entry name" value="CrgA"/>
</dbReference>
<evidence type="ECO:0000256" key="3">
    <source>
        <dbReference type="ARBA" id="ARBA00022692"/>
    </source>
</evidence>
<keyword evidence="9" id="KW-1185">Reference proteome</keyword>
<accession>A0A1D8B3B6</accession>
<keyword evidence="1 7" id="KW-1003">Cell membrane</keyword>
<name>A0A1D8B3B6_9ACTO</name>
<evidence type="ECO:0000256" key="2">
    <source>
        <dbReference type="ARBA" id="ARBA00022618"/>
    </source>
</evidence>
<comment type="function">
    <text evidence="7">Involved in cell division.</text>
</comment>
<dbReference type="KEGG" id="phon:BH719_07105"/>
<evidence type="ECO:0000256" key="1">
    <source>
        <dbReference type="ARBA" id="ARBA00022475"/>
    </source>
</evidence>
<evidence type="ECO:0000256" key="7">
    <source>
        <dbReference type="HAMAP-Rule" id="MF_00631"/>
    </source>
</evidence>
<dbReference type="GO" id="GO:0051301">
    <property type="term" value="P:cell division"/>
    <property type="evidence" value="ECO:0007669"/>
    <property type="project" value="UniProtKB-UniRule"/>
</dbReference>
<feature type="transmembrane region" description="Helical" evidence="7">
    <location>
        <begin position="32"/>
        <end position="54"/>
    </location>
</feature>
<dbReference type="Pfam" id="PF06781">
    <property type="entry name" value="CrgA"/>
    <property type="match status" value="1"/>
</dbReference>
<dbReference type="OrthoDB" id="5189646at2"/>
<gene>
    <name evidence="7" type="primary">crgA</name>
    <name evidence="8" type="ORF">BH719_07105</name>
</gene>
<dbReference type="RefSeq" id="WP_009744138.1">
    <property type="nucleotide sequence ID" value="NZ_CP017298.1"/>
</dbReference>
<comment type="subcellular location">
    <subcellularLocation>
        <location evidence="7">Cell membrane</location>
        <topology evidence="7">Multi-pass membrane protein</topology>
    </subcellularLocation>
</comment>
<dbReference type="Proteomes" id="UP000095214">
    <property type="component" value="Chromosome"/>
</dbReference>
<protein>
    <recommendedName>
        <fullName evidence="7">Cell division protein CrgA</fullName>
    </recommendedName>
</protein>
<comment type="similarity">
    <text evidence="7">Belongs to the CrgA family.</text>
</comment>
<evidence type="ECO:0000256" key="4">
    <source>
        <dbReference type="ARBA" id="ARBA00022989"/>
    </source>
</evidence>
<proteinExistence type="inferred from homology"/>
<evidence type="ECO:0000256" key="5">
    <source>
        <dbReference type="ARBA" id="ARBA00023136"/>
    </source>
</evidence>
<feature type="transmembrane region" description="Helical" evidence="7">
    <location>
        <begin position="66"/>
        <end position="86"/>
    </location>
</feature>
<dbReference type="AlphaFoldDB" id="A0A1D8B3B6"/>